<proteinExistence type="predicted"/>
<name>A0AAV7TDC3_PLEWA</name>
<dbReference type="Proteomes" id="UP001066276">
    <property type="component" value="Chromosome 4_1"/>
</dbReference>
<dbReference type="AlphaFoldDB" id="A0AAV7TDC3"/>
<keyword evidence="2" id="KW-1185">Reference proteome</keyword>
<protein>
    <submittedName>
        <fullName evidence="1">Uncharacterized protein</fullName>
    </submittedName>
</protein>
<reference evidence="1" key="1">
    <citation type="journal article" date="2022" name="bioRxiv">
        <title>Sequencing and chromosome-scale assembly of the giantPleurodeles waltlgenome.</title>
        <authorList>
            <person name="Brown T."/>
            <person name="Elewa A."/>
            <person name="Iarovenko S."/>
            <person name="Subramanian E."/>
            <person name="Araus A.J."/>
            <person name="Petzold A."/>
            <person name="Susuki M."/>
            <person name="Suzuki K.-i.T."/>
            <person name="Hayashi T."/>
            <person name="Toyoda A."/>
            <person name="Oliveira C."/>
            <person name="Osipova E."/>
            <person name="Leigh N.D."/>
            <person name="Simon A."/>
            <person name="Yun M.H."/>
        </authorList>
    </citation>
    <scope>NUCLEOTIDE SEQUENCE</scope>
    <source>
        <strain evidence="1">20211129_DDA</strain>
        <tissue evidence="1">Liver</tissue>
    </source>
</reference>
<evidence type="ECO:0000313" key="1">
    <source>
        <dbReference type="EMBL" id="KAJ1174418.1"/>
    </source>
</evidence>
<dbReference type="EMBL" id="JANPWB010000007">
    <property type="protein sequence ID" value="KAJ1174418.1"/>
    <property type="molecule type" value="Genomic_DNA"/>
</dbReference>
<sequence length="75" mass="8126">MQLTLCESQLRLACLDTPDHSMPVQCQLSSAQCRAMPCRKLCCDVLKEMPVLVGAGPVLMQMLVAAESATAILMM</sequence>
<accession>A0AAV7TDC3</accession>
<gene>
    <name evidence="1" type="ORF">NDU88_006240</name>
</gene>
<evidence type="ECO:0000313" key="2">
    <source>
        <dbReference type="Proteomes" id="UP001066276"/>
    </source>
</evidence>
<organism evidence="1 2">
    <name type="scientific">Pleurodeles waltl</name>
    <name type="common">Iberian ribbed newt</name>
    <dbReference type="NCBI Taxonomy" id="8319"/>
    <lineage>
        <taxon>Eukaryota</taxon>
        <taxon>Metazoa</taxon>
        <taxon>Chordata</taxon>
        <taxon>Craniata</taxon>
        <taxon>Vertebrata</taxon>
        <taxon>Euteleostomi</taxon>
        <taxon>Amphibia</taxon>
        <taxon>Batrachia</taxon>
        <taxon>Caudata</taxon>
        <taxon>Salamandroidea</taxon>
        <taxon>Salamandridae</taxon>
        <taxon>Pleurodelinae</taxon>
        <taxon>Pleurodeles</taxon>
    </lineage>
</organism>
<comment type="caution">
    <text evidence="1">The sequence shown here is derived from an EMBL/GenBank/DDBJ whole genome shotgun (WGS) entry which is preliminary data.</text>
</comment>